<dbReference type="STRING" id="1441095.AM592_08515"/>
<keyword evidence="2" id="KW-1185">Reference proteome</keyword>
<accession>A0A0M4FTS7</accession>
<dbReference type="RefSeq" id="WP_053603403.1">
    <property type="nucleotide sequence ID" value="NZ_CP012600.1"/>
</dbReference>
<organism evidence="1 2">
    <name type="scientific">Bacillus gobiensis</name>
    <dbReference type="NCBI Taxonomy" id="1441095"/>
    <lineage>
        <taxon>Bacteria</taxon>
        <taxon>Bacillati</taxon>
        <taxon>Bacillota</taxon>
        <taxon>Bacilli</taxon>
        <taxon>Bacillales</taxon>
        <taxon>Bacillaceae</taxon>
        <taxon>Bacillus</taxon>
    </lineage>
</organism>
<reference evidence="2" key="1">
    <citation type="submission" date="2015-08" db="EMBL/GenBank/DDBJ databases">
        <title>Genome sequencing project for genomic taxonomy and phylogenomics of Bacillus-like bacteria.</title>
        <authorList>
            <person name="Liu B."/>
            <person name="Wang J."/>
            <person name="Zhu Y."/>
            <person name="Liu G."/>
            <person name="Chen Q."/>
            <person name="Chen Z."/>
            <person name="Lan J."/>
            <person name="Che J."/>
            <person name="Ge C."/>
            <person name="Shi H."/>
            <person name="Pan Z."/>
            <person name="Liu X."/>
        </authorList>
    </citation>
    <scope>NUCLEOTIDE SEQUENCE [LARGE SCALE GENOMIC DNA]</scope>
    <source>
        <strain evidence="2">FJAT-4402</strain>
    </source>
</reference>
<dbReference type="PATRIC" id="fig|1441095.3.peg.1871"/>
<proteinExistence type="predicted"/>
<protein>
    <submittedName>
        <fullName evidence="1">Uncharacterized protein</fullName>
    </submittedName>
</protein>
<evidence type="ECO:0000313" key="1">
    <source>
        <dbReference type="EMBL" id="ALC81643.1"/>
    </source>
</evidence>
<reference evidence="1 2" key="2">
    <citation type="journal article" date="2016" name="Int. J. Syst. Evol. Microbiol.">
        <title>Bacillus gobiensis sp. nov., isolated from a soil sample.</title>
        <authorList>
            <person name="Liu B."/>
            <person name="Liu G.H."/>
            <person name="Cetin S."/>
            <person name="Schumann P."/>
            <person name="Pan Z.Z."/>
            <person name="Chen Q.Q."/>
        </authorList>
    </citation>
    <scope>NUCLEOTIDE SEQUENCE [LARGE SCALE GENOMIC DNA]</scope>
    <source>
        <strain evidence="1 2">FJAT-4402</strain>
    </source>
</reference>
<name>A0A0M4FTS7_9BACI</name>
<dbReference type="AlphaFoldDB" id="A0A0M4FTS7"/>
<dbReference type="Proteomes" id="UP000067625">
    <property type="component" value="Chromosome"/>
</dbReference>
<gene>
    <name evidence="1" type="ORF">AM592_08515</name>
</gene>
<dbReference type="EMBL" id="CP012600">
    <property type="protein sequence ID" value="ALC81643.1"/>
    <property type="molecule type" value="Genomic_DNA"/>
</dbReference>
<evidence type="ECO:0000313" key="2">
    <source>
        <dbReference type="Proteomes" id="UP000067625"/>
    </source>
</evidence>
<sequence length="159" mass="18097">MCPYYPIRVNKWDHVLYLLRQSLYAEEMVCAMSSELFHIPKTKDLKGNREMHSHLVPASYHRVTAAGSAQRLKNGEKQNSIVETMTACILNAESQDKKVREGLKTMEENAIPEYKPFIKVIIKWQEQAETSLNQAKASLQSIGVSFSAESEQQSGEYSQ</sequence>
<dbReference type="OrthoDB" id="2925451at2"/>